<keyword evidence="1" id="KW-0472">Membrane</keyword>
<evidence type="ECO:0000256" key="1">
    <source>
        <dbReference type="SAM" id="Phobius"/>
    </source>
</evidence>
<proteinExistence type="predicted"/>
<feature type="transmembrane region" description="Helical" evidence="1">
    <location>
        <begin position="171"/>
        <end position="190"/>
    </location>
</feature>
<feature type="transmembrane region" description="Helical" evidence="1">
    <location>
        <begin position="12"/>
        <end position="32"/>
    </location>
</feature>
<dbReference type="InterPro" id="IPR009339">
    <property type="entry name" value="DUF998"/>
</dbReference>
<feature type="transmembrane region" description="Helical" evidence="1">
    <location>
        <begin position="202"/>
        <end position="219"/>
    </location>
</feature>
<dbReference type="EMBL" id="BAAAZG010000089">
    <property type="protein sequence ID" value="GAA4106965.1"/>
    <property type="molecule type" value="Genomic_DNA"/>
</dbReference>
<dbReference type="Pfam" id="PF06197">
    <property type="entry name" value="DUF998"/>
    <property type="match status" value="1"/>
</dbReference>
<evidence type="ECO:0000313" key="2">
    <source>
        <dbReference type="EMBL" id="GAA4106965.1"/>
    </source>
</evidence>
<comment type="caution">
    <text evidence="2">The sequence shown here is derived from an EMBL/GenBank/DDBJ whole genome shotgun (WGS) entry which is preliminary data.</text>
</comment>
<sequence>MDAPERDRDQGVPAVAVPLAGLAAVTYSTFLLEHLLSPDIDVVNSYVSELSAVDQPYHSVYSGGDFATGVLTIIVALVALRATWGLRWAVTGWILLALFGLCAIGDAVFPLDCAPSLESGCALRERSGNVSFSHEFHAVTSSLVITFGVAALAALAIAARRYGRWPALARWGLPLAAVETLLALATMAAMVEGRWLGIIQRGQIAVLVLGLLAVTWALAQERRAARRPAESPAPEGAAL</sequence>
<keyword evidence="1" id="KW-0812">Transmembrane</keyword>
<feature type="transmembrane region" description="Helical" evidence="1">
    <location>
        <begin position="90"/>
        <end position="109"/>
    </location>
</feature>
<accession>A0ABP7X8Q1</accession>
<dbReference type="Proteomes" id="UP001500683">
    <property type="component" value="Unassembled WGS sequence"/>
</dbReference>
<protein>
    <recommendedName>
        <fullName evidence="4">DUF998 domain-containing protein</fullName>
    </recommendedName>
</protein>
<organism evidence="2 3">
    <name type="scientific">Actinomadura miaoliensis</name>
    <dbReference type="NCBI Taxonomy" id="430685"/>
    <lineage>
        <taxon>Bacteria</taxon>
        <taxon>Bacillati</taxon>
        <taxon>Actinomycetota</taxon>
        <taxon>Actinomycetes</taxon>
        <taxon>Streptosporangiales</taxon>
        <taxon>Thermomonosporaceae</taxon>
        <taxon>Actinomadura</taxon>
    </lineage>
</organism>
<reference evidence="3" key="1">
    <citation type="journal article" date="2019" name="Int. J. Syst. Evol. Microbiol.">
        <title>The Global Catalogue of Microorganisms (GCM) 10K type strain sequencing project: providing services to taxonomists for standard genome sequencing and annotation.</title>
        <authorList>
            <consortium name="The Broad Institute Genomics Platform"/>
            <consortium name="The Broad Institute Genome Sequencing Center for Infectious Disease"/>
            <person name="Wu L."/>
            <person name="Ma J."/>
        </authorList>
    </citation>
    <scope>NUCLEOTIDE SEQUENCE [LARGE SCALE GENOMIC DNA]</scope>
    <source>
        <strain evidence="3">JCM 16702</strain>
    </source>
</reference>
<name>A0ABP7X8Q1_9ACTN</name>
<keyword evidence="1" id="KW-1133">Transmembrane helix</keyword>
<feature type="transmembrane region" description="Helical" evidence="1">
    <location>
        <begin position="66"/>
        <end position="83"/>
    </location>
</feature>
<gene>
    <name evidence="2" type="ORF">GCM10022214_88250</name>
</gene>
<keyword evidence="3" id="KW-1185">Reference proteome</keyword>
<dbReference type="RefSeq" id="WP_344959655.1">
    <property type="nucleotide sequence ID" value="NZ_BAAAZG010000089.1"/>
</dbReference>
<evidence type="ECO:0008006" key="4">
    <source>
        <dbReference type="Google" id="ProtNLM"/>
    </source>
</evidence>
<evidence type="ECO:0000313" key="3">
    <source>
        <dbReference type="Proteomes" id="UP001500683"/>
    </source>
</evidence>
<feature type="transmembrane region" description="Helical" evidence="1">
    <location>
        <begin position="136"/>
        <end position="159"/>
    </location>
</feature>